<keyword evidence="4" id="KW-0227">DNA damage</keyword>
<feature type="region of interest" description="Disordered" evidence="13">
    <location>
        <begin position="500"/>
        <end position="535"/>
    </location>
</feature>
<organism evidence="15 16">
    <name type="scientific">Aduncisulcus paluster</name>
    <dbReference type="NCBI Taxonomy" id="2918883"/>
    <lineage>
        <taxon>Eukaryota</taxon>
        <taxon>Metamonada</taxon>
        <taxon>Carpediemonas-like organisms</taxon>
        <taxon>Aduncisulcus</taxon>
    </lineage>
</organism>
<evidence type="ECO:0000256" key="2">
    <source>
        <dbReference type="ARBA" id="ARBA00022723"/>
    </source>
</evidence>
<dbReference type="InterPro" id="IPR045028">
    <property type="entry name" value="DinG/Rad3-like"/>
</dbReference>
<gene>
    <name evidence="15" type="ORF">ADUPG1_009602</name>
</gene>
<sequence>SKGSSSDDNEDSCSSTDDDPVEYNGKLLDLTCRSMCASGQCSYHTTFTQNQAQCSLPLLCSEMFISERDCLAREGDDTGEVTLIELQKKRKASELGGGGGSKSSSSKQIKGIGIGNGRFAALDLLDEMNIGEGVGDVNSTERTAEEEQLEWEMWECAGGGGTLLQRMKRKRDKDKKKKRDTAIRAQYGAQYGAENIDRQYDHQNVHGDEDSMSLPSFIADDTACVKDCVDIFPDIEDVMVRQVDGGGRVVVHTGNKRPFGSVMSELASPKYHKIEEDRKKVIRQWRFVERKRVHEQLREQMRRDMDHRHGAIDDEDDIEKYKGRPIAPDVVPGSSVQSIDAVHMNPHPLLFSPTPSYLSSLLAHPCMFGYSPHTVNSLRSTAMGGHVNVNKQFCPYRMSRHLSKSSDLILCPYNYLLSPSIRDGLGWRLKDAVVVFDEAHNLAHAARDAASGDILPTVVSDLSAIDDMIFKEGRVGSVCRFLPDLQKFIHTCYKMVETAGRGSVQSSRPKRGRYGGSWGGKRRSTGSSSFSSNPEQMLKTDELADALAKHPSLSVEPLTALIGEIQSAMEKEGPDDSVSGGKRRRKPFFTIRLAVKAIQEGKWSKRSLPPIILQSLMDTFSLLLLVARNKEHYGLVFKDAPGTTSPSLSFVCLSASVILKPLASQVRCIILASGTLGKHHVLRSELGINIHNFISADHVIDKEKQLDVRVAGHEELVLNYQSLQNSDKFIRISKILANTIHSYSVNVRGGTLLFFPSYPMMLRILKQWSISGDLRKLMGGRFLLCEREIPGINYDLDKCMMGKDPGKMMKKLRRITEKENGSAVFFAVCRGKAAEGMDFAHSMSRCVGIVGIPFPAAKDPQVIMKRTYNDHIRSTKDRFMCSGSEWYFAEAFKAVGQALGRAIRSRFDYGSLLLLDRRYSQSNMMGGLPAWVQPRVRTDRSQWNRHGGSLISVDLFLKNAEQHVKMLRAEFNRGKLSKKSLHPSSKLHVLDDPSKGIDTHAHSHLGISTMPHSTTSPLDISPLHHNGAQVHRDHIPSTSTREASHRGMDDLDDSMERWLMQEDLGRDDDAKPKGKQHTKTLVKGDIEIDQRDKEDKSMSDAVDFDFNEDDIEIDLEKELAGKDDAFAMVSSKQQSTKAQNPQSHLSKSSATSSSLYPPPKPSPSSSNPSLHVSV</sequence>
<feature type="compositionally biased region" description="Low complexity" evidence="13">
    <location>
        <begin position="1163"/>
        <end position="1174"/>
    </location>
</feature>
<dbReference type="Proteomes" id="UP001057375">
    <property type="component" value="Unassembled WGS sequence"/>
</dbReference>
<evidence type="ECO:0000256" key="8">
    <source>
        <dbReference type="ARBA" id="ARBA00023004"/>
    </source>
</evidence>
<keyword evidence="7" id="KW-0067">ATP-binding</keyword>
<evidence type="ECO:0000256" key="6">
    <source>
        <dbReference type="ARBA" id="ARBA00022806"/>
    </source>
</evidence>
<evidence type="ECO:0000256" key="3">
    <source>
        <dbReference type="ARBA" id="ARBA00022741"/>
    </source>
</evidence>
<dbReference type="SMART" id="SM00488">
    <property type="entry name" value="DEXDc2"/>
    <property type="match status" value="1"/>
</dbReference>
<evidence type="ECO:0000256" key="12">
    <source>
        <dbReference type="ARBA" id="ARBA00023235"/>
    </source>
</evidence>
<dbReference type="PANTHER" id="PTHR11472:SF34">
    <property type="entry name" value="REGULATOR OF TELOMERE ELONGATION HELICASE 1"/>
    <property type="match status" value="1"/>
</dbReference>
<dbReference type="Gene3D" id="3.40.50.300">
    <property type="entry name" value="P-loop containing nucleotide triphosphate hydrolases"/>
    <property type="match status" value="2"/>
</dbReference>
<dbReference type="Pfam" id="PF06733">
    <property type="entry name" value="DEAD_2"/>
    <property type="match status" value="1"/>
</dbReference>
<evidence type="ECO:0000313" key="15">
    <source>
        <dbReference type="EMBL" id="GKT36687.1"/>
    </source>
</evidence>
<dbReference type="PROSITE" id="PS51193">
    <property type="entry name" value="HELICASE_ATP_BIND_2"/>
    <property type="match status" value="1"/>
</dbReference>
<evidence type="ECO:0000259" key="14">
    <source>
        <dbReference type="PROSITE" id="PS51193"/>
    </source>
</evidence>
<reference evidence="15" key="1">
    <citation type="submission" date="2022-03" db="EMBL/GenBank/DDBJ databases">
        <title>Draft genome sequence of Aduncisulcus paluster, a free-living microaerophilic Fornicata.</title>
        <authorList>
            <person name="Yuyama I."/>
            <person name="Kume K."/>
            <person name="Tamura T."/>
            <person name="Inagaki Y."/>
            <person name="Hashimoto T."/>
        </authorList>
    </citation>
    <scope>NUCLEOTIDE SEQUENCE</scope>
    <source>
        <strain evidence="15">NY0171</strain>
    </source>
</reference>
<evidence type="ECO:0000256" key="5">
    <source>
        <dbReference type="ARBA" id="ARBA00022801"/>
    </source>
</evidence>
<dbReference type="SMART" id="SM00491">
    <property type="entry name" value="HELICc2"/>
    <property type="match status" value="1"/>
</dbReference>
<dbReference type="InterPro" id="IPR006554">
    <property type="entry name" value="Helicase-like_DEXD_c2"/>
</dbReference>
<feature type="region of interest" description="Disordered" evidence="13">
    <location>
        <begin position="1063"/>
        <end position="1103"/>
    </location>
</feature>
<evidence type="ECO:0000256" key="13">
    <source>
        <dbReference type="SAM" id="MobiDB-lite"/>
    </source>
</evidence>
<evidence type="ECO:0000256" key="10">
    <source>
        <dbReference type="ARBA" id="ARBA00023125"/>
    </source>
</evidence>
<name>A0ABQ5KW71_9EUKA</name>
<evidence type="ECO:0000256" key="1">
    <source>
        <dbReference type="ARBA" id="ARBA00022485"/>
    </source>
</evidence>
<feature type="region of interest" description="Disordered" evidence="13">
    <location>
        <begin position="1029"/>
        <end position="1048"/>
    </location>
</feature>
<proteinExistence type="predicted"/>
<feature type="compositionally biased region" description="Low complexity" evidence="13">
    <location>
        <begin position="1143"/>
        <end position="1155"/>
    </location>
</feature>
<keyword evidence="2" id="KW-0479">Metal-binding</keyword>
<accession>A0ABQ5KW71</accession>
<keyword evidence="8" id="KW-0408">Iron</keyword>
<comment type="caution">
    <text evidence="15">The sequence shown here is derived from an EMBL/GenBank/DDBJ whole genome shotgun (WGS) entry which is preliminary data.</text>
</comment>
<feature type="compositionally biased region" description="Basic and acidic residues" evidence="13">
    <location>
        <begin position="1063"/>
        <end position="1072"/>
    </location>
</feature>
<evidence type="ECO:0000256" key="11">
    <source>
        <dbReference type="ARBA" id="ARBA00023204"/>
    </source>
</evidence>
<evidence type="ECO:0000256" key="9">
    <source>
        <dbReference type="ARBA" id="ARBA00023014"/>
    </source>
</evidence>
<dbReference type="InterPro" id="IPR006555">
    <property type="entry name" value="ATP-dep_Helicase_C"/>
</dbReference>
<keyword evidence="16" id="KW-1185">Reference proteome</keyword>
<evidence type="ECO:0000313" key="16">
    <source>
        <dbReference type="Proteomes" id="UP001057375"/>
    </source>
</evidence>
<dbReference type="PANTHER" id="PTHR11472">
    <property type="entry name" value="DNA REPAIR DEAD HELICASE RAD3/XP-D SUBFAMILY MEMBER"/>
    <property type="match status" value="1"/>
</dbReference>
<protein>
    <submittedName>
        <fullName evidence="15">Helicase superfamily 1/2, DinG/Rad3-like protein</fullName>
    </submittedName>
</protein>
<dbReference type="EMBL" id="BQXS01011278">
    <property type="protein sequence ID" value="GKT36687.1"/>
    <property type="molecule type" value="Genomic_DNA"/>
</dbReference>
<dbReference type="InterPro" id="IPR010614">
    <property type="entry name" value="RAD3-like_helicase_DEAD"/>
</dbReference>
<dbReference type="InterPro" id="IPR027417">
    <property type="entry name" value="P-loop_NTPase"/>
</dbReference>
<feature type="region of interest" description="Disordered" evidence="13">
    <location>
        <begin position="1130"/>
        <end position="1174"/>
    </location>
</feature>
<keyword evidence="3" id="KW-0547">Nucleotide-binding</keyword>
<dbReference type="InterPro" id="IPR014013">
    <property type="entry name" value="Helic_SF1/SF2_ATP-bd_DinG/Rad3"/>
</dbReference>
<dbReference type="Pfam" id="PF13307">
    <property type="entry name" value="Helicase_C_2"/>
    <property type="match status" value="1"/>
</dbReference>
<keyword evidence="9" id="KW-0411">Iron-sulfur</keyword>
<keyword evidence="5" id="KW-0378">Hydrolase</keyword>
<keyword evidence="10" id="KW-0238">DNA-binding</keyword>
<feature type="domain" description="Helicase ATP-binding" evidence="14">
    <location>
        <begin position="1"/>
        <end position="485"/>
    </location>
</feature>
<keyword evidence="11" id="KW-0234">DNA repair</keyword>
<keyword evidence="1" id="KW-0004">4Fe-4S</keyword>
<feature type="compositionally biased region" description="Polar residues" evidence="13">
    <location>
        <begin position="1130"/>
        <end position="1142"/>
    </location>
</feature>
<feature type="compositionally biased region" description="Basic and acidic residues" evidence="13">
    <location>
        <begin position="1082"/>
        <end position="1098"/>
    </location>
</feature>
<evidence type="ECO:0000256" key="4">
    <source>
        <dbReference type="ARBA" id="ARBA00022763"/>
    </source>
</evidence>
<feature type="non-terminal residue" evidence="15">
    <location>
        <position position="1"/>
    </location>
</feature>
<keyword evidence="12" id="KW-0413">Isomerase</keyword>
<evidence type="ECO:0000256" key="7">
    <source>
        <dbReference type="ARBA" id="ARBA00022840"/>
    </source>
</evidence>
<keyword evidence="6" id="KW-0347">Helicase</keyword>
<feature type="non-terminal residue" evidence="15">
    <location>
        <position position="1174"/>
    </location>
</feature>